<dbReference type="InterPro" id="IPR001623">
    <property type="entry name" value="DnaJ_domain"/>
</dbReference>
<keyword evidence="3" id="KW-0862">Zinc</keyword>
<feature type="compositionally biased region" description="Basic residues" evidence="5">
    <location>
        <begin position="501"/>
        <end position="513"/>
    </location>
</feature>
<dbReference type="PROSITE" id="PS50076">
    <property type="entry name" value="DNAJ_2"/>
    <property type="match status" value="1"/>
</dbReference>
<dbReference type="EnsemblMetazoa" id="XM_030976869">
    <property type="protein sequence ID" value="XP_030832729"/>
    <property type="gene ID" value="LOC577863"/>
</dbReference>
<feature type="compositionally biased region" description="Acidic residues" evidence="5">
    <location>
        <begin position="342"/>
        <end position="396"/>
    </location>
</feature>
<dbReference type="Gene3D" id="3.30.160.60">
    <property type="entry name" value="Classic Zinc Finger"/>
    <property type="match status" value="1"/>
</dbReference>
<keyword evidence="2" id="KW-0863">Zinc-finger</keyword>
<dbReference type="CTD" id="134218"/>
<dbReference type="RefSeq" id="XP_030832729.1">
    <property type="nucleotide sequence ID" value="XM_030976869.1"/>
</dbReference>
<dbReference type="Pfam" id="PF00226">
    <property type="entry name" value="DnaJ"/>
    <property type="match status" value="1"/>
</dbReference>
<dbReference type="PANTHER" id="PTHR44029">
    <property type="entry name" value="DNAJ HOMOLOG SUBFAMILY C MEMBER 21"/>
    <property type="match status" value="1"/>
</dbReference>
<dbReference type="InterPro" id="IPR003604">
    <property type="entry name" value="Matrin/U1-like-C_Znf_C2H2"/>
</dbReference>
<dbReference type="InterPro" id="IPR051964">
    <property type="entry name" value="Chaperone_stress_response"/>
</dbReference>
<feature type="region of interest" description="Disordered" evidence="5">
    <location>
        <begin position="335"/>
        <end position="664"/>
    </location>
</feature>
<feature type="compositionally biased region" description="Basic and acidic residues" evidence="5">
    <location>
        <begin position="531"/>
        <end position="555"/>
    </location>
</feature>
<proteinExistence type="predicted"/>
<organism evidence="7 8">
    <name type="scientific">Strongylocentrotus purpuratus</name>
    <name type="common">Purple sea urchin</name>
    <dbReference type="NCBI Taxonomy" id="7668"/>
    <lineage>
        <taxon>Eukaryota</taxon>
        <taxon>Metazoa</taxon>
        <taxon>Echinodermata</taxon>
        <taxon>Eleutherozoa</taxon>
        <taxon>Echinozoa</taxon>
        <taxon>Echinoidea</taxon>
        <taxon>Euechinoidea</taxon>
        <taxon>Echinacea</taxon>
        <taxon>Camarodonta</taxon>
        <taxon>Echinidea</taxon>
        <taxon>Strongylocentrotidae</taxon>
        <taxon>Strongylocentrotus</taxon>
    </lineage>
</organism>
<dbReference type="AlphaFoldDB" id="A0A7M7N8F7"/>
<feature type="domain" description="J" evidence="6">
    <location>
        <begin position="6"/>
        <end position="72"/>
    </location>
</feature>
<dbReference type="InterPro" id="IPR022755">
    <property type="entry name" value="Znf_C2H2_jaz"/>
</dbReference>
<feature type="compositionally biased region" description="Basic residues" evidence="5">
    <location>
        <begin position="456"/>
        <end position="468"/>
    </location>
</feature>
<dbReference type="SMART" id="SM00451">
    <property type="entry name" value="ZnF_U1"/>
    <property type="match status" value="1"/>
</dbReference>
<dbReference type="SMART" id="SM00271">
    <property type="entry name" value="DnaJ"/>
    <property type="match status" value="1"/>
</dbReference>
<dbReference type="CDD" id="cd06257">
    <property type="entry name" value="DnaJ"/>
    <property type="match status" value="1"/>
</dbReference>
<evidence type="ECO:0000256" key="5">
    <source>
        <dbReference type="SAM" id="MobiDB-lite"/>
    </source>
</evidence>
<dbReference type="Proteomes" id="UP000007110">
    <property type="component" value="Unassembled WGS sequence"/>
</dbReference>
<dbReference type="FunFam" id="1.10.287.110:FF:000046">
    <property type="entry name" value="dnaJ homolog subfamily C member 21"/>
    <property type="match status" value="1"/>
</dbReference>
<dbReference type="Pfam" id="PF21884">
    <property type="entry name" value="ZUO1-like_ZHD"/>
    <property type="match status" value="1"/>
</dbReference>
<evidence type="ECO:0000259" key="6">
    <source>
        <dbReference type="PROSITE" id="PS50076"/>
    </source>
</evidence>
<dbReference type="SUPFAM" id="SSF46565">
    <property type="entry name" value="Chaperone J-domain"/>
    <property type="match status" value="1"/>
</dbReference>
<feature type="compositionally biased region" description="Basic residues" evidence="5">
    <location>
        <begin position="409"/>
        <end position="422"/>
    </location>
</feature>
<feature type="region of interest" description="Disordered" evidence="5">
    <location>
        <begin position="233"/>
        <end position="266"/>
    </location>
</feature>
<name>A0A7M7N8F7_STRPU</name>
<dbReference type="InterPro" id="IPR013087">
    <property type="entry name" value="Znf_C2H2_type"/>
</dbReference>
<feature type="compositionally biased region" description="Acidic residues" evidence="5">
    <location>
        <begin position="428"/>
        <end position="450"/>
    </location>
</feature>
<dbReference type="Gene3D" id="1.10.287.110">
    <property type="entry name" value="DnaJ domain"/>
    <property type="match status" value="1"/>
</dbReference>
<evidence type="ECO:0000313" key="8">
    <source>
        <dbReference type="Proteomes" id="UP000007110"/>
    </source>
</evidence>
<evidence type="ECO:0000256" key="2">
    <source>
        <dbReference type="ARBA" id="ARBA00022771"/>
    </source>
</evidence>
<reference evidence="7" key="2">
    <citation type="submission" date="2021-01" db="UniProtKB">
        <authorList>
            <consortium name="EnsemblMetazoa"/>
        </authorList>
    </citation>
    <scope>IDENTIFICATION</scope>
</reference>
<evidence type="ECO:0000256" key="3">
    <source>
        <dbReference type="ARBA" id="ARBA00022833"/>
    </source>
</evidence>
<reference evidence="8" key="1">
    <citation type="submission" date="2015-02" db="EMBL/GenBank/DDBJ databases">
        <title>Genome sequencing for Strongylocentrotus purpuratus.</title>
        <authorList>
            <person name="Murali S."/>
            <person name="Liu Y."/>
            <person name="Vee V."/>
            <person name="English A."/>
            <person name="Wang M."/>
            <person name="Skinner E."/>
            <person name="Han Y."/>
            <person name="Muzny D.M."/>
            <person name="Worley K.C."/>
            <person name="Gibbs R.A."/>
        </authorList>
    </citation>
    <scope>NUCLEOTIDE SEQUENCE</scope>
</reference>
<dbReference type="SUPFAM" id="SSF57667">
    <property type="entry name" value="beta-beta-alpha zinc fingers"/>
    <property type="match status" value="1"/>
</dbReference>
<evidence type="ECO:0000313" key="7">
    <source>
        <dbReference type="EnsemblMetazoa" id="XP_030832729"/>
    </source>
</evidence>
<dbReference type="Pfam" id="PF12171">
    <property type="entry name" value="zf-C2H2_jaz"/>
    <property type="match status" value="1"/>
</dbReference>
<dbReference type="PANTHER" id="PTHR44029:SF1">
    <property type="entry name" value="DNAJ HOMOLOG SUBFAMILY C MEMBER 21"/>
    <property type="match status" value="1"/>
</dbReference>
<dbReference type="InterPro" id="IPR036236">
    <property type="entry name" value="Znf_C2H2_sf"/>
</dbReference>
<accession>A0A7M7N8F7</accession>
<dbReference type="SMART" id="SM00355">
    <property type="entry name" value="ZnF_C2H2"/>
    <property type="match status" value="2"/>
</dbReference>
<dbReference type="GO" id="GO:0008270">
    <property type="term" value="F:zinc ion binding"/>
    <property type="evidence" value="ECO:0007669"/>
    <property type="project" value="UniProtKB-KW"/>
</dbReference>
<feature type="compositionally biased region" description="Acidic residues" evidence="5">
    <location>
        <begin position="519"/>
        <end position="530"/>
    </location>
</feature>
<dbReference type="PROSITE" id="PS00028">
    <property type="entry name" value="ZINC_FINGER_C2H2_1"/>
    <property type="match status" value="2"/>
</dbReference>
<protein>
    <recommendedName>
        <fullName evidence="4">DnaJ homolog subfamily C member 21</fullName>
    </recommendedName>
</protein>
<sequence>MPEVKCHYEVLGVPRDVEDDVLKKAYRKMALKWHPDKNPDKVEECTKYFAQIQTAYGVLSDKQERAWYDKHREAILKGGFGKDYEDNFMDVMQYMTPTAYTGFGDDEKGYYSVYRDVFAKIAEEDIRYMEDEDSITGIPGFGESQSSYEEVVHVFYAYWQSYRTSRSYVWVEEFDTREAPNRRVARLIEKENKKKREAAKKEWNQQVQLLVSYAKKKDKRVQVHRKLMEEKAAEKKKLEAERRERERKERAREHAELAEQGQKVKEEMEAELKAMEATFNKEYGIDSDNMDSDSQADSLEDELDDLFCVACNKSFKSPKAFANHENSKKHKENIIFLKAQMEAEEEEFAGEEESQEEDYDLEEGDGEEKEESEDDEEREVKDEEVDDEDLDEMEMEEQAKVNGAEPQRKKLSKKQKKKKRQQAKLDESENIEEEEEVIDAVQPSDEEDDDFPVKTKLSKKQKKKRRQQMKADEDQEPDPLKDLNNQHGDGELEEEDFTKIKLSKKQKKRRKQQRQMAGNEEEEEEEEVEDLLSKLETETTKPVPDDTRPECKDEELSLSADLQERLTLEDQDEVSSKHQTPSNVKVKTKGGDVPSSSQSTSSSEPPICHTCSSRFPTRNKLFKHVKSTGHALRLSEDTPTSHHNASSAKSSKKKKKNKGRNELE</sequence>
<dbReference type="GO" id="GO:0003676">
    <property type="term" value="F:nucleic acid binding"/>
    <property type="evidence" value="ECO:0007669"/>
    <property type="project" value="InterPro"/>
</dbReference>
<dbReference type="InterPro" id="IPR036869">
    <property type="entry name" value="J_dom_sf"/>
</dbReference>
<dbReference type="PRINTS" id="PR00625">
    <property type="entry name" value="JDOMAIN"/>
</dbReference>
<keyword evidence="1" id="KW-0479">Metal-binding</keyword>
<keyword evidence="8" id="KW-1185">Reference proteome</keyword>
<evidence type="ECO:0000256" key="1">
    <source>
        <dbReference type="ARBA" id="ARBA00022723"/>
    </source>
</evidence>
<evidence type="ECO:0000256" key="4">
    <source>
        <dbReference type="ARBA" id="ARBA00074367"/>
    </source>
</evidence>
<dbReference type="GeneID" id="577863"/>
<dbReference type="InterPro" id="IPR054076">
    <property type="entry name" value="ZUO1-like_ZHD"/>
</dbReference>